<evidence type="ECO:0000313" key="1">
    <source>
        <dbReference type="Proteomes" id="UP000492821"/>
    </source>
</evidence>
<dbReference type="WBParaSite" id="Pan_g20549.t2">
    <property type="protein sequence ID" value="Pan_g20549.t2"/>
    <property type="gene ID" value="Pan_g20549"/>
</dbReference>
<reference evidence="2" key="2">
    <citation type="submission" date="2020-10" db="UniProtKB">
        <authorList>
            <consortium name="WormBaseParasite"/>
        </authorList>
    </citation>
    <scope>IDENTIFICATION</scope>
</reference>
<reference evidence="1" key="1">
    <citation type="journal article" date="2013" name="Genetics">
        <title>The draft genome and transcriptome of Panagrellus redivivus are shaped by the harsh demands of a free-living lifestyle.</title>
        <authorList>
            <person name="Srinivasan J."/>
            <person name="Dillman A.R."/>
            <person name="Macchietto M.G."/>
            <person name="Heikkinen L."/>
            <person name="Lakso M."/>
            <person name="Fracchia K.M."/>
            <person name="Antoshechkin I."/>
            <person name="Mortazavi A."/>
            <person name="Wong G."/>
            <person name="Sternberg P.W."/>
        </authorList>
    </citation>
    <scope>NUCLEOTIDE SEQUENCE [LARGE SCALE GENOMIC DNA]</scope>
    <source>
        <strain evidence="1">MT8872</strain>
    </source>
</reference>
<dbReference type="AlphaFoldDB" id="A0A7E4VFP6"/>
<sequence>MDSIFRDATIVLIVGCATLLLLIVCCLLAMVASLTFDCWWHISEFLGYCVNIDDDTQQLIDSAFYGKTERRRRRPWIVRLSRGGKDSMATETKSYII</sequence>
<protein>
    <submittedName>
        <fullName evidence="2">Uncharacterized protein</fullName>
    </submittedName>
</protein>
<organism evidence="1 2">
    <name type="scientific">Panagrellus redivivus</name>
    <name type="common">Microworm</name>
    <dbReference type="NCBI Taxonomy" id="6233"/>
    <lineage>
        <taxon>Eukaryota</taxon>
        <taxon>Metazoa</taxon>
        <taxon>Ecdysozoa</taxon>
        <taxon>Nematoda</taxon>
        <taxon>Chromadorea</taxon>
        <taxon>Rhabditida</taxon>
        <taxon>Tylenchina</taxon>
        <taxon>Panagrolaimomorpha</taxon>
        <taxon>Panagrolaimoidea</taxon>
        <taxon>Panagrolaimidae</taxon>
        <taxon>Panagrellus</taxon>
    </lineage>
</organism>
<keyword evidence="1" id="KW-1185">Reference proteome</keyword>
<accession>A0A7E4VFP6</accession>
<proteinExistence type="predicted"/>
<name>A0A7E4VFP6_PANRE</name>
<evidence type="ECO:0000313" key="2">
    <source>
        <dbReference type="WBParaSite" id="Pan_g20549.t2"/>
    </source>
</evidence>
<dbReference type="Proteomes" id="UP000492821">
    <property type="component" value="Unassembled WGS sequence"/>
</dbReference>